<name>A0A023DHY0_9BACL</name>
<organism evidence="1 2">
    <name type="scientific">Parageobacillus caldoxylosilyticus NBRC 107762</name>
    <dbReference type="NCBI Taxonomy" id="1220594"/>
    <lineage>
        <taxon>Bacteria</taxon>
        <taxon>Bacillati</taxon>
        <taxon>Bacillota</taxon>
        <taxon>Bacilli</taxon>
        <taxon>Bacillales</taxon>
        <taxon>Anoxybacillaceae</taxon>
        <taxon>Saccharococcus</taxon>
    </lineage>
</organism>
<evidence type="ECO:0000313" key="1">
    <source>
        <dbReference type="EMBL" id="GAJ40885.1"/>
    </source>
</evidence>
<proteinExistence type="predicted"/>
<dbReference type="AlphaFoldDB" id="A0A023DHY0"/>
<reference evidence="1 2" key="1">
    <citation type="submission" date="2014-04" db="EMBL/GenBank/DDBJ databases">
        <title>Whole genome shotgun sequence of Geobacillus caldoxylosilyticus NBRC 107762.</title>
        <authorList>
            <person name="Hosoyama A."/>
            <person name="Hosoyama Y."/>
            <person name="Katano-Makiyama Y."/>
            <person name="Tsuchikane K."/>
            <person name="Ohji S."/>
            <person name="Ichikawa N."/>
            <person name="Yamazoe A."/>
            <person name="Fujita N."/>
        </authorList>
    </citation>
    <scope>NUCLEOTIDE SEQUENCE [LARGE SCALE GENOMIC DNA]</scope>
    <source>
        <strain evidence="1 2">NBRC 107762</strain>
    </source>
</reference>
<sequence>MDGRASFYLAINVMIYRELKNILNKDDKFFSIRINTIFLKENNGENSGERSR</sequence>
<dbReference type="EMBL" id="BAWO01000053">
    <property type="protein sequence ID" value="GAJ40885.1"/>
    <property type="molecule type" value="Genomic_DNA"/>
</dbReference>
<comment type="caution">
    <text evidence="1">The sequence shown here is derived from an EMBL/GenBank/DDBJ whole genome shotgun (WGS) entry which is preliminary data.</text>
</comment>
<accession>A0A023DHY0</accession>
<evidence type="ECO:0000313" key="2">
    <source>
        <dbReference type="Proteomes" id="UP000023561"/>
    </source>
</evidence>
<dbReference type="Proteomes" id="UP000023561">
    <property type="component" value="Unassembled WGS sequence"/>
</dbReference>
<protein>
    <submittedName>
        <fullName evidence="1">Uncharacterized protein</fullName>
    </submittedName>
</protein>
<keyword evidence="2" id="KW-1185">Reference proteome</keyword>
<gene>
    <name evidence="1" type="ORF">GCA01S_053_00170</name>
</gene>